<dbReference type="GeneTree" id="ENSGT00940000177037"/>
<dbReference type="InParanoid" id="A0A3Q3L201"/>
<evidence type="ECO:0000313" key="5">
    <source>
        <dbReference type="Ensembl" id="ENSMAMP00000003784.2"/>
    </source>
</evidence>
<proteinExistence type="predicted"/>
<dbReference type="STRING" id="205130.ENSMAMP00000003784"/>
<dbReference type="InterPro" id="IPR007110">
    <property type="entry name" value="Ig-like_dom"/>
</dbReference>
<evidence type="ECO:0000313" key="6">
    <source>
        <dbReference type="Proteomes" id="UP000261640"/>
    </source>
</evidence>
<sequence>LTDITQHRWYLVHLLRDSSQSQTNITGKPGDVVTLPCRAPGSTKFLAVNWTRPDLDPKEIFVYRDWSFDSVNQHPAFKERVELKNSQMKDRDVSVTLKDVTFNDTGTYKCYHPSFKERVELKDSQMKDRDVSVTLKDVTFTDTGTYECSVFQGQTKGPQIISIVHLTVSTGECVFV</sequence>
<dbReference type="Ensembl" id="ENSMAMT00000003870.2">
    <property type="protein sequence ID" value="ENSMAMP00000003784.2"/>
    <property type="gene ID" value="ENSMAMG00000002572.2"/>
</dbReference>
<dbReference type="AlphaFoldDB" id="A0A3Q3L201"/>
<dbReference type="Proteomes" id="UP000261640">
    <property type="component" value="Unplaced"/>
</dbReference>
<dbReference type="GO" id="GO:0005102">
    <property type="term" value="F:signaling receptor binding"/>
    <property type="evidence" value="ECO:0007669"/>
    <property type="project" value="TreeGrafter"/>
</dbReference>
<name>A0A3Q3L201_9TELE</name>
<keyword evidence="3" id="KW-0393">Immunoglobulin domain</keyword>
<comment type="subcellular location">
    <subcellularLocation>
        <location evidence="1">Membrane</location>
    </subcellularLocation>
</comment>
<dbReference type="InterPro" id="IPR013783">
    <property type="entry name" value="Ig-like_fold"/>
</dbReference>
<keyword evidence="6" id="KW-1185">Reference proteome</keyword>
<dbReference type="SMART" id="SM00409">
    <property type="entry name" value="IG"/>
    <property type="match status" value="1"/>
</dbReference>
<dbReference type="Gene3D" id="2.60.40.10">
    <property type="entry name" value="Immunoglobulins"/>
    <property type="match status" value="2"/>
</dbReference>
<evidence type="ECO:0000259" key="4">
    <source>
        <dbReference type="PROSITE" id="PS50835"/>
    </source>
</evidence>
<dbReference type="SUPFAM" id="SSF48726">
    <property type="entry name" value="Immunoglobulin"/>
    <property type="match status" value="2"/>
</dbReference>
<dbReference type="InterPro" id="IPR003599">
    <property type="entry name" value="Ig_sub"/>
</dbReference>
<dbReference type="PROSITE" id="PS50835">
    <property type="entry name" value="IG_LIKE"/>
    <property type="match status" value="1"/>
</dbReference>
<dbReference type="GO" id="GO:0009897">
    <property type="term" value="C:external side of plasma membrane"/>
    <property type="evidence" value="ECO:0007669"/>
    <property type="project" value="TreeGrafter"/>
</dbReference>
<reference evidence="5" key="1">
    <citation type="submission" date="2025-08" db="UniProtKB">
        <authorList>
            <consortium name="Ensembl"/>
        </authorList>
    </citation>
    <scope>IDENTIFICATION</scope>
</reference>
<evidence type="ECO:0000256" key="2">
    <source>
        <dbReference type="ARBA" id="ARBA00023136"/>
    </source>
</evidence>
<evidence type="ECO:0000256" key="3">
    <source>
        <dbReference type="ARBA" id="ARBA00023319"/>
    </source>
</evidence>
<accession>A0A3Q3L201</accession>
<protein>
    <recommendedName>
        <fullName evidence="4">Ig-like domain-containing protein</fullName>
    </recommendedName>
</protein>
<dbReference type="InterPro" id="IPR013106">
    <property type="entry name" value="Ig_V-set"/>
</dbReference>
<dbReference type="SMART" id="SM00406">
    <property type="entry name" value="IGv"/>
    <property type="match status" value="1"/>
</dbReference>
<feature type="domain" description="Ig-like" evidence="4">
    <location>
        <begin position="30"/>
        <end position="110"/>
    </location>
</feature>
<organism evidence="5 6">
    <name type="scientific">Mastacembelus armatus</name>
    <name type="common">zig-zag eel</name>
    <dbReference type="NCBI Taxonomy" id="205130"/>
    <lineage>
        <taxon>Eukaryota</taxon>
        <taxon>Metazoa</taxon>
        <taxon>Chordata</taxon>
        <taxon>Craniata</taxon>
        <taxon>Vertebrata</taxon>
        <taxon>Euteleostomi</taxon>
        <taxon>Actinopterygii</taxon>
        <taxon>Neopterygii</taxon>
        <taxon>Teleostei</taxon>
        <taxon>Neoteleostei</taxon>
        <taxon>Acanthomorphata</taxon>
        <taxon>Anabantaria</taxon>
        <taxon>Synbranchiformes</taxon>
        <taxon>Mastacembelidae</taxon>
        <taxon>Mastacembelus</taxon>
    </lineage>
</organism>
<dbReference type="InterPro" id="IPR050504">
    <property type="entry name" value="IgSF_BTN/MOG"/>
</dbReference>
<evidence type="ECO:0000256" key="1">
    <source>
        <dbReference type="ARBA" id="ARBA00004370"/>
    </source>
</evidence>
<dbReference type="GO" id="GO:0001817">
    <property type="term" value="P:regulation of cytokine production"/>
    <property type="evidence" value="ECO:0007669"/>
    <property type="project" value="TreeGrafter"/>
</dbReference>
<dbReference type="PANTHER" id="PTHR24100:SF151">
    <property type="entry name" value="ICOS LIGAND"/>
    <property type="match status" value="1"/>
</dbReference>
<dbReference type="PANTHER" id="PTHR24100">
    <property type="entry name" value="BUTYROPHILIN"/>
    <property type="match status" value="1"/>
</dbReference>
<dbReference type="GO" id="GO:0050852">
    <property type="term" value="P:T cell receptor signaling pathway"/>
    <property type="evidence" value="ECO:0007669"/>
    <property type="project" value="TreeGrafter"/>
</dbReference>
<dbReference type="InterPro" id="IPR036179">
    <property type="entry name" value="Ig-like_dom_sf"/>
</dbReference>
<reference evidence="5" key="2">
    <citation type="submission" date="2025-09" db="UniProtKB">
        <authorList>
            <consortium name="Ensembl"/>
        </authorList>
    </citation>
    <scope>IDENTIFICATION</scope>
</reference>
<dbReference type="Pfam" id="PF07686">
    <property type="entry name" value="V-set"/>
    <property type="match status" value="2"/>
</dbReference>
<keyword evidence="2" id="KW-0472">Membrane</keyword>